<organism evidence="1">
    <name type="scientific">Candidatus Kentrum sp. DK</name>
    <dbReference type="NCBI Taxonomy" id="2126562"/>
    <lineage>
        <taxon>Bacteria</taxon>
        <taxon>Pseudomonadati</taxon>
        <taxon>Pseudomonadota</taxon>
        <taxon>Gammaproteobacteria</taxon>
        <taxon>Candidatus Kentrum</taxon>
    </lineage>
</organism>
<dbReference type="AlphaFoldDB" id="A0A450SDD4"/>
<accession>A0A450SDD4</accession>
<dbReference type="Pfam" id="PF13707">
    <property type="entry name" value="RloB"/>
    <property type="match status" value="1"/>
</dbReference>
<proteinExistence type="predicted"/>
<dbReference type="EMBL" id="CAADEY010000029">
    <property type="protein sequence ID" value="VFJ50570.1"/>
    <property type="molecule type" value="Genomic_DNA"/>
</dbReference>
<gene>
    <name evidence="1" type="ORF">BECKDK2373C_GA0170839_102923</name>
</gene>
<name>A0A450SDD4_9GAMM</name>
<evidence type="ECO:0000313" key="1">
    <source>
        <dbReference type="EMBL" id="VFJ50570.1"/>
    </source>
</evidence>
<dbReference type="InterPro" id="IPR025591">
    <property type="entry name" value="RloB"/>
</dbReference>
<sequence length="224" mass="26530">MPKRRIRDTGRRSEQMAAGHYEYVLIVCEGEKTEPDYFTELRKGYRLSAINIMIVTADGSDPMSVVRTARRVQQKRKQQRKRPYDRVYCVFDRDEHAHFEDASRQLENLRKQRFYPIRSWPCFEFWLLLHFTYTRRPFERDGRQTAARNCESALRREMPHYRKGATGVFMELLPRLEAARERAARAREDAKATLENNPSTEVHELVDYLRRLRMGNGPEGAALC</sequence>
<protein>
    <submittedName>
        <fullName evidence="1">RloB-like protein</fullName>
    </submittedName>
</protein>
<reference evidence="1" key="1">
    <citation type="submission" date="2019-02" db="EMBL/GenBank/DDBJ databases">
        <authorList>
            <person name="Gruber-Vodicka R. H."/>
            <person name="Seah K. B. B."/>
        </authorList>
    </citation>
    <scope>NUCLEOTIDE SEQUENCE</scope>
    <source>
        <strain evidence="1">BECK_DK161</strain>
    </source>
</reference>